<organism evidence="2 3">
    <name type="scientific">Fodinicola feengrottensis</name>
    <dbReference type="NCBI Taxonomy" id="435914"/>
    <lineage>
        <taxon>Bacteria</taxon>
        <taxon>Bacillati</taxon>
        <taxon>Actinomycetota</taxon>
        <taxon>Actinomycetes</taxon>
        <taxon>Mycobacteriales</taxon>
        <taxon>Fodinicola</taxon>
    </lineage>
</organism>
<dbReference type="EMBL" id="BAAANY010000036">
    <property type="protein sequence ID" value="GAA1709900.1"/>
    <property type="molecule type" value="Genomic_DNA"/>
</dbReference>
<dbReference type="PROSITE" id="PS50234">
    <property type="entry name" value="VWFA"/>
    <property type="match status" value="1"/>
</dbReference>
<keyword evidence="3" id="KW-1185">Reference proteome</keyword>
<dbReference type="Gene3D" id="3.40.50.410">
    <property type="entry name" value="von Willebrand factor, type A domain"/>
    <property type="match status" value="1"/>
</dbReference>
<dbReference type="Proteomes" id="UP001500618">
    <property type="component" value="Unassembled WGS sequence"/>
</dbReference>
<dbReference type="Gene3D" id="2.60.40.3670">
    <property type="match status" value="1"/>
</dbReference>
<dbReference type="InterPro" id="IPR002035">
    <property type="entry name" value="VWF_A"/>
</dbReference>
<evidence type="ECO:0000313" key="3">
    <source>
        <dbReference type="Proteomes" id="UP001500618"/>
    </source>
</evidence>
<dbReference type="InterPro" id="IPR036465">
    <property type="entry name" value="vWFA_dom_sf"/>
</dbReference>
<dbReference type="CDD" id="cd00198">
    <property type="entry name" value="vWFA"/>
    <property type="match status" value="1"/>
</dbReference>
<accession>A0ABN2IQT1</accession>
<evidence type="ECO:0000313" key="2">
    <source>
        <dbReference type="EMBL" id="GAA1709900.1"/>
    </source>
</evidence>
<dbReference type="Pfam" id="PF13768">
    <property type="entry name" value="VWA_3"/>
    <property type="match status" value="1"/>
</dbReference>
<dbReference type="SMART" id="SM00327">
    <property type="entry name" value="VWA"/>
    <property type="match status" value="1"/>
</dbReference>
<dbReference type="Pfam" id="PF18571">
    <property type="entry name" value="VWA_3_C"/>
    <property type="match status" value="1"/>
</dbReference>
<feature type="domain" description="VWFA" evidence="1">
    <location>
        <begin position="46"/>
        <end position="229"/>
    </location>
</feature>
<dbReference type="RefSeq" id="WP_344314353.1">
    <property type="nucleotide sequence ID" value="NZ_BAAANY010000036.1"/>
</dbReference>
<dbReference type="Gene3D" id="1.20.120.1690">
    <property type="match status" value="1"/>
</dbReference>
<proteinExistence type="predicted"/>
<dbReference type="SUPFAM" id="SSF53300">
    <property type="entry name" value="vWA-like"/>
    <property type="match status" value="1"/>
</dbReference>
<comment type="caution">
    <text evidence="2">The sequence shown here is derived from an EMBL/GenBank/DDBJ whole genome shotgun (WGS) entry which is preliminary data.</text>
</comment>
<reference evidence="2 3" key="1">
    <citation type="journal article" date="2019" name="Int. J. Syst. Evol. Microbiol.">
        <title>The Global Catalogue of Microorganisms (GCM) 10K type strain sequencing project: providing services to taxonomists for standard genome sequencing and annotation.</title>
        <authorList>
            <consortium name="The Broad Institute Genomics Platform"/>
            <consortium name="The Broad Institute Genome Sequencing Center for Infectious Disease"/>
            <person name="Wu L."/>
            <person name="Ma J."/>
        </authorList>
    </citation>
    <scope>NUCLEOTIDE SEQUENCE [LARGE SCALE GENOMIC DNA]</scope>
    <source>
        <strain evidence="2 3">JCM 14718</strain>
    </source>
</reference>
<gene>
    <name evidence="2" type="ORF">GCM10009765_68940</name>
</gene>
<name>A0ABN2IQT1_9ACTN</name>
<evidence type="ECO:0000259" key="1">
    <source>
        <dbReference type="PROSITE" id="PS50234"/>
    </source>
</evidence>
<dbReference type="InterPro" id="IPR041176">
    <property type="entry name" value="VWA_3_C"/>
</dbReference>
<sequence length="431" mass="45978">MTAQFQLAVFQNEYLPEGAAEVNAIVTVSATGGAGGPSTAQAGPAAEVIIMDCSGSMEMPRRKLEEAKRATSVAIDTLRDGVQFAVVNGMDIAQMIYPRHPRMVTADDRTRAEAKSALAGVRADGGTAIGEWLLLADRLFADQPASIKHAILLTDGRNEHEAPQKLDTILRQVAGKYVVDCRGVGTDWEVAELRKISNRMLGSVDIIAEPAGLAADFRSMTAAAMGKEVADVALRLWTPQGATVKYVKQVEPSLLDLTDRRVESVPRSGDYPTASWGTESRDYHVCVQVSPARVGDRMLAGRVSLVLPDGEILGKAQVIATWTDDSALSTRINPQVAHYTGQAELASAIQEGLAARKAGDVETATAKLGRAVALATETGHEDTAKLLAKVVDIDDPVTGTVRLKRQVETVDEMTLDTRSTVTKRVGKPGPS</sequence>
<protein>
    <submittedName>
        <fullName evidence="2">VWA domain-containing protein</fullName>
    </submittedName>
</protein>